<dbReference type="InterPro" id="IPR005135">
    <property type="entry name" value="Endo/exonuclease/phosphatase"/>
</dbReference>
<dbReference type="InterPro" id="IPR036691">
    <property type="entry name" value="Endo/exonu/phosph_ase_sf"/>
</dbReference>
<dbReference type="AlphaFoldDB" id="A0A2I1HAC8"/>
<evidence type="ECO:0000313" key="4">
    <source>
        <dbReference type="EMBL" id="PKY55841.1"/>
    </source>
</evidence>
<feature type="region of interest" description="Disordered" evidence="2">
    <location>
        <begin position="398"/>
        <end position="498"/>
    </location>
</feature>
<gene>
    <name evidence="4" type="ORF">RhiirA4_475607</name>
</gene>
<dbReference type="SUPFAM" id="SSF54928">
    <property type="entry name" value="RNA-binding domain, RBD"/>
    <property type="match status" value="1"/>
</dbReference>
<feature type="domain" description="RRM" evidence="3">
    <location>
        <begin position="203"/>
        <end position="276"/>
    </location>
</feature>
<feature type="compositionally biased region" description="Polar residues" evidence="2">
    <location>
        <begin position="465"/>
        <end position="479"/>
    </location>
</feature>
<dbReference type="InterPro" id="IPR000504">
    <property type="entry name" value="RRM_dom"/>
</dbReference>
<dbReference type="InterPro" id="IPR012677">
    <property type="entry name" value="Nucleotide-bd_a/b_plait_sf"/>
</dbReference>
<dbReference type="VEuPathDB" id="FungiDB:RhiirA1_474087"/>
<dbReference type="VEuPathDB" id="FungiDB:RhiirA1_477859"/>
<keyword evidence="1" id="KW-0694">RNA-binding</keyword>
<evidence type="ECO:0000259" key="3">
    <source>
        <dbReference type="PROSITE" id="PS50102"/>
    </source>
</evidence>
<dbReference type="Gene3D" id="3.60.10.10">
    <property type="entry name" value="Endonuclease/exonuclease/phosphatase"/>
    <property type="match status" value="1"/>
</dbReference>
<dbReference type="CDD" id="cd00590">
    <property type="entry name" value="RRM_SF"/>
    <property type="match status" value="1"/>
</dbReference>
<protein>
    <recommendedName>
        <fullName evidence="3">RRM domain-containing protein</fullName>
    </recommendedName>
</protein>
<dbReference type="Gene3D" id="3.30.70.330">
    <property type="match status" value="1"/>
</dbReference>
<reference evidence="4 5" key="1">
    <citation type="submission" date="2015-10" db="EMBL/GenBank/DDBJ databases">
        <title>Genome analyses suggest a sexual origin of heterokaryosis in a supposedly ancient asexual fungus.</title>
        <authorList>
            <person name="Ropars J."/>
            <person name="Sedzielewska K."/>
            <person name="Noel J."/>
            <person name="Charron P."/>
            <person name="Farinelli L."/>
            <person name="Marton T."/>
            <person name="Kruger M."/>
            <person name="Pelin A."/>
            <person name="Brachmann A."/>
            <person name="Corradi N."/>
        </authorList>
    </citation>
    <scope>NUCLEOTIDE SEQUENCE [LARGE SCALE GENOMIC DNA]</scope>
    <source>
        <strain evidence="4 5">A4</strain>
    </source>
</reference>
<feature type="compositionally biased region" description="Low complexity" evidence="2">
    <location>
        <begin position="444"/>
        <end position="456"/>
    </location>
</feature>
<dbReference type="EMBL" id="LLXI01001984">
    <property type="protein sequence ID" value="PKY55841.1"/>
    <property type="molecule type" value="Genomic_DNA"/>
</dbReference>
<dbReference type="Pfam" id="PF03372">
    <property type="entry name" value="Exo_endo_phos"/>
    <property type="match status" value="1"/>
</dbReference>
<dbReference type="VEuPathDB" id="FungiDB:RhiirFUN_017353"/>
<feature type="compositionally biased region" description="Polar residues" evidence="2">
    <location>
        <begin position="553"/>
        <end position="570"/>
    </location>
</feature>
<evidence type="ECO:0000256" key="1">
    <source>
        <dbReference type="PROSITE-ProRule" id="PRU00176"/>
    </source>
</evidence>
<dbReference type="SUPFAM" id="SSF56219">
    <property type="entry name" value="DNase I-like"/>
    <property type="match status" value="1"/>
</dbReference>
<feature type="region of interest" description="Disordered" evidence="2">
    <location>
        <begin position="374"/>
        <end position="393"/>
    </location>
</feature>
<dbReference type="PROSITE" id="PS50102">
    <property type="entry name" value="RRM"/>
    <property type="match status" value="1"/>
</dbReference>
<dbReference type="InterPro" id="IPR035979">
    <property type="entry name" value="RBD_domain_sf"/>
</dbReference>
<dbReference type="GO" id="GO:0003723">
    <property type="term" value="F:RNA binding"/>
    <property type="evidence" value="ECO:0007669"/>
    <property type="project" value="UniProtKB-UniRule"/>
</dbReference>
<sequence length="1141" mass="128154">MSTSKVPSVINPDIPPPPSPKVTAPSGDRSLSPDNSAGAPNKRTRTVSNDDMEVEPTASTTTTTSGPVFGLVPIVPAGLPVSKVQVIAQPQQHIVNAPLFTSIPSLPLRFHAAAYLHDAPVAFKEKFTTNRTMCDEVDRALSRYSSYGSRARCEGSDDNKRILVSFFVQEDHSACIQSPCADLLDLVFTPYSPADARRSDKEKSLFVTDIPLFLNETQIRQAFSRYGTVVKCKLTTRNHYYNAHIQFADVSSVTQFDDIWAIICLGNSLRVCLASFPKSQRDSRREHVAILAGIPKNIKEADLLEIASHVNAKAVNIPLSYNSYKSKPYAYFNFASFENLEAAKELTIAFRGKGLSWHSPKEARELCHVCSRHGCSPSKCSPRPAKKTNDRLDKLYSRFNAGPKRGRSDSRHARSSSGSRSRSRSNSRSRNRRPSNQTNDTAQSGPSSSSTSGPSKPSRRPPTHPQNNNKVKDINPQNVSSNSGSAPPSSSRDVPSIPPDVINEIRQQILAISQQLQSLDVRVEALEYSITDYTYRIGELEAMMNYDDPSPPHNESSYETYTQQDCSNPSLMDESPDASFSALDPKSVLSRRHIHLPEREVSLKNWTLSLPRTQPLLLNELQQFYDGWISGTSKGPHPPDSAINNNISPNPPSSTQYFDISPNQFDRKLNFSNILQIGTLNVRSLVHASKQFNLFSLLLSHQLHGLILTETNLQSPSHKYVCEPYLSQYNYHKWFSFSSSVNHHAGVGILLHSSLAMYVIKKRFHKDRLISLLLQLPGRQNLLIIGAYIPPDSGLSSKLIAECHSTLISWITSARATGTHVLLGGDLNANFDSFIKHVSDDNIRTPSHTLFKFLFTHQFDDLCALDPSTSLPLPTFTSASSGQLSRLDYLWTSPDFLATHLWSHVEDTLDNFNSDHMLLISFFDFLSIRDMRAPSYLKQRSRYRTVYNFHAALPDQKVLFTSAVDASLKSTHISDTSNNLNRIWHGLKTALLNAARSAFPKQVISLNKTKKSPVELQPYQHIKHKLDHFIRSLRRIFTISELYGSWNHFYFSFCPLFLELFSDRKDLINEFPVPDSLYSVFISSNLPFISFLNKFKSLLRSTQRLIAAKLKLEFDKFKQNAMKAAIAERNANFYEDKGRFI</sequence>
<dbReference type="VEuPathDB" id="FungiDB:FUN_023072"/>
<comment type="caution">
    <text evidence="4">The sequence shown here is derived from an EMBL/GenBank/DDBJ whole genome shotgun (WGS) entry which is preliminary data.</text>
</comment>
<dbReference type="SMART" id="SM00360">
    <property type="entry name" value="RRM"/>
    <property type="match status" value="2"/>
</dbReference>
<feature type="region of interest" description="Disordered" evidence="2">
    <location>
        <begin position="1"/>
        <end position="66"/>
    </location>
</feature>
<dbReference type="VEuPathDB" id="FungiDB:RhiirFUN_002268"/>
<evidence type="ECO:0000313" key="5">
    <source>
        <dbReference type="Proteomes" id="UP000234323"/>
    </source>
</evidence>
<feature type="compositionally biased region" description="Polar residues" evidence="2">
    <location>
        <begin position="434"/>
        <end position="443"/>
    </location>
</feature>
<feature type="compositionally biased region" description="Low complexity" evidence="2">
    <location>
        <begin position="480"/>
        <end position="491"/>
    </location>
</feature>
<dbReference type="VEuPathDB" id="FungiDB:RhiirA1_475030"/>
<keyword evidence="5" id="KW-1185">Reference proteome</keyword>
<dbReference type="VEuPathDB" id="FungiDB:FUN_024251"/>
<proteinExistence type="predicted"/>
<name>A0A2I1HAC8_9GLOM</name>
<dbReference type="GO" id="GO:0003824">
    <property type="term" value="F:catalytic activity"/>
    <property type="evidence" value="ECO:0007669"/>
    <property type="project" value="InterPro"/>
</dbReference>
<organism evidence="4 5">
    <name type="scientific">Rhizophagus irregularis</name>
    <dbReference type="NCBI Taxonomy" id="588596"/>
    <lineage>
        <taxon>Eukaryota</taxon>
        <taxon>Fungi</taxon>
        <taxon>Fungi incertae sedis</taxon>
        <taxon>Mucoromycota</taxon>
        <taxon>Glomeromycotina</taxon>
        <taxon>Glomeromycetes</taxon>
        <taxon>Glomerales</taxon>
        <taxon>Glomeraceae</taxon>
        <taxon>Rhizophagus</taxon>
    </lineage>
</organism>
<dbReference type="Proteomes" id="UP000234323">
    <property type="component" value="Unassembled WGS sequence"/>
</dbReference>
<dbReference type="VEuPathDB" id="FungiDB:FUN_005586"/>
<evidence type="ECO:0000256" key="2">
    <source>
        <dbReference type="SAM" id="MobiDB-lite"/>
    </source>
</evidence>
<feature type="compositionally biased region" description="Basic residues" evidence="2">
    <location>
        <begin position="421"/>
        <end position="433"/>
    </location>
</feature>
<feature type="compositionally biased region" description="Low complexity" evidence="2">
    <location>
        <begin position="1"/>
        <end position="12"/>
    </location>
</feature>
<accession>A0A2I1HAC8</accession>
<feature type="region of interest" description="Disordered" evidence="2">
    <location>
        <begin position="548"/>
        <end position="579"/>
    </location>
</feature>
<dbReference type="VEuPathDB" id="FungiDB:RhiirFUN_002267"/>